<dbReference type="InterPro" id="IPR022560">
    <property type="entry name" value="DUF3473"/>
</dbReference>
<protein>
    <submittedName>
        <fullName evidence="3">DUF3473 domain-containing protein</fullName>
    </submittedName>
</protein>
<dbReference type="Pfam" id="PF11959">
    <property type="entry name" value="DUF3473"/>
    <property type="match status" value="1"/>
</dbReference>
<evidence type="ECO:0000259" key="2">
    <source>
        <dbReference type="Pfam" id="PF11959"/>
    </source>
</evidence>
<accession>A0AAE3H1F8</accession>
<feature type="domain" description="NodB homology" evidence="1">
    <location>
        <begin position="46"/>
        <end position="121"/>
    </location>
</feature>
<dbReference type="RefSeq" id="WP_255036013.1">
    <property type="nucleotide sequence ID" value="NZ_RJUF01000007.1"/>
</dbReference>
<sequence length="280" mass="32581">MKILTFDIEEWFHILDNDATKTEAEWEGFESRIHGNMSKIHGILGDQKATFFCLGWVARKFPEVLKEIDRRGHEIATHSDLHQLAYEQNRHTFKQDLERSIKSIEDVIGKKVRAYRAPGFSLMEQNKWVFEVLMKNGIEIDASIFPAERSHGGFAQFGHAEPCWIDIDGMRMKEFPINLSSFAGKNLIFSGGGYFRLFPYPLLDLMTKNSDYVMTYFHPRDFDPEQPMVPGLNFFRKFKSYYGLKGCLSKLDKLVKKHEFVDIRTAESSIDWEKAKVVHL</sequence>
<dbReference type="SUPFAM" id="SSF88713">
    <property type="entry name" value="Glycoside hydrolase/deacetylase"/>
    <property type="match status" value="1"/>
</dbReference>
<dbReference type="EMBL" id="RJUF01000007">
    <property type="protein sequence ID" value="MCP9762256.1"/>
    <property type="molecule type" value="Genomic_DNA"/>
</dbReference>
<reference evidence="3 4" key="1">
    <citation type="submission" date="2018-11" db="EMBL/GenBank/DDBJ databases">
        <title>Novel bacteria species description.</title>
        <authorList>
            <person name="Han J.-H."/>
        </authorList>
    </citation>
    <scope>NUCLEOTIDE SEQUENCE [LARGE SCALE GENOMIC DNA]</scope>
    <source>
        <strain evidence="3 4">KCTC23259</strain>
    </source>
</reference>
<evidence type="ECO:0000313" key="3">
    <source>
        <dbReference type="EMBL" id="MCP9762256.1"/>
    </source>
</evidence>
<keyword evidence="4" id="KW-1185">Reference proteome</keyword>
<dbReference type="Pfam" id="PF01522">
    <property type="entry name" value="Polysacc_deac_1"/>
    <property type="match status" value="1"/>
</dbReference>
<dbReference type="InterPro" id="IPR002509">
    <property type="entry name" value="NODB_dom"/>
</dbReference>
<feature type="domain" description="DUF3473" evidence="2">
    <location>
        <begin position="142"/>
        <end position="265"/>
    </location>
</feature>
<dbReference type="InterPro" id="IPR011330">
    <property type="entry name" value="Glyco_hydro/deAcase_b/a-brl"/>
</dbReference>
<dbReference type="CDD" id="cd10941">
    <property type="entry name" value="CE4_PuuE_HpPgdA_like_2"/>
    <property type="match status" value="1"/>
</dbReference>
<dbReference type="Proteomes" id="UP001204144">
    <property type="component" value="Unassembled WGS sequence"/>
</dbReference>
<dbReference type="GO" id="GO:0005975">
    <property type="term" value="P:carbohydrate metabolic process"/>
    <property type="evidence" value="ECO:0007669"/>
    <property type="project" value="InterPro"/>
</dbReference>
<dbReference type="Gene3D" id="3.20.20.370">
    <property type="entry name" value="Glycoside hydrolase/deacetylase"/>
    <property type="match status" value="1"/>
</dbReference>
<dbReference type="PANTHER" id="PTHR47561:SF1">
    <property type="entry name" value="POLYSACCHARIDE DEACETYLASE FAMILY PROTEIN (AFU_ORTHOLOGUE AFUA_6G05030)"/>
    <property type="match status" value="1"/>
</dbReference>
<proteinExistence type="predicted"/>
<comment type="caution">
    <text evidence="3">The sequence shown here is derived from an EMBL/GenBank/DDBJ whole genome shotgun (WGS) entry which is preliminary data.</text>
</comment>
<organism evidence="3 4">
    <name type="scientific">Lacihabitans soyangensis</name>
    <dbReference type="NCBI Taxonomy" id="869394"/>
    <lineage>
        <taxon>Bacteria</taxon>
        <taxon>Pseudomonadati</taxon>
        <taxon>Bacteroidota</taxon>
        <taxon>Cytophagia</taxon>
        <taxon>Cytophagales</taxon>
        <taxon>Leadbetterellaceae</taxon>
        <taxon>Lacihabitans</taxon>
    </lineage>
</organism>
<dbReference type="InterPro" id="IPR045235">
    <property type="entry name" value="PuuE_HpPgdA-like"/>
</dbReference>
<evidence type="ECO:0000313" key="4">
    <source>
        <dbReference type="Proteomes" id="UP001204144"/>
    </source>
</evidence>
<dbReference type="PANTHER" id="PTHR47561">
    <property type="entry name" value="POLYSACCHARIDE DEACETYLASE FAMILY PROTEIN (AFU_ORTHOLOGUE AFUA_6G05030)"/>
    <property type="match status" value="1"/>
</dbReference>
<dbReference type="GO" id="GO:0016810">
    <property type="term" value="F:hydrolase activity, acting on carbon-nitrogen (but not peptide) bonds"/>
    <property type="evidence" value="ECO:0007669"/>
    <property type="project" value="InterPro"/>
</dbReference>
<name>A0AAE3H1F8_9BACT</name>
<dbReference type="AlphaFoldDB" id="A0AAE3H1F8"/>
<evidence type="ECO:0000259" key="1">
    <source>
        <dbReference type="Pfam" id="PF01522"/>
    </source>
</evidence>
<gene>
    <name evidence="3" type="ORF">EGI31_04760</name>
</gene>